<dbReference type="Proteomes" id="UP001172142">
    <property type="component" value="Unassembled WGS sequence"/>
</dbReference>
<reference evidence="3 4" key="1">
    <citation type="submission" date="2023-07" db="EMBL/GenBank/DDBJ databases">
        <title>Novel species in genus Planococcus.</title>
        <authorList>
            <person name="Ning S."/>
        </authorList>
    </citation>
    <scope>NUCLEOTIDE SEQUENCE [LARGE SCALE GENOMIC DNA]</scope>
    <source>
        <strain evidence="3 4">N017</strain>
    </source>
</reference>
<evidence type="ECO:0000259" key="2">
    <source>
        <dbReference type="Pfam" id="PF14317"/>
    </source>
</evidence>
<protein>
    <submittedName>
        <fullName evidence="3">YcxB family protein</fullName>
    </submittedName>
</protein>
<organism evidence="3 4">
    <name type="scientific">Planococcus shenhongbingii</name>
    <dbReference type="NCBI Taxonomy" id="3058398"/>
    <lineage>
        <taxon>Bacteria</taxon>
        <taxon>Bacillati</taxon>
        <taxon>Bacillota</taxon>
        <taxon>Bacilli</taxon>
        <taxon>Bacillales</taxon>
        <taxon>Caryophanaceae</taxon>
        <taxon>Planococcus</taxon>
    </lineage>
</organism>
<keyword evidence="1" id="KW-1133">Transmembrane helix</keyword>
<accession>A0ABT8N804</accession>
<gene>
    <name evidence="3" type="ORF">QWY13_00730</name>
</gene>
<comment type="caution">
    <text evidence="3">The sequence shown here is derived from an EMBL/GenBank/DDBJ whole genome shotgun (WGS) entry which is preliminary data.</text>
</comment>
<dbReference type="EMBL" id="JAUJWU010000001">
    <property type="protein sequence ID" value="MDN7243996.1"/>
    <property type="molecule type" value="Genomic_DNA"/>
</dbReference>
<feature type="domain" description="YcxB-like C-terminal" evidence="2">
    <location>
        <begin position="106"/>
        <end position="157"/>
    </location>
</feature>
<keyword evidence="1" id="KW-0472">Membrane</keyword>
<keyword evidence="4" id="KW-1185">Reference proteome</keyword>
<dbReference type="Pfam" id="PF14317">
    <property type="entry name" value="YcxB"/>
    <property type="match status" value="1"/>
</dbReference>
<proteinExistence type="predicted"/>
<sequence>MQIEFNLTEEDYLSFNLQHVKHSKTATRSLRLQQILVPVIYIFLAYIFSVIVNTPFLFFLIPFLLISIVWIIFYPKFFYGSVMRNVKKMLREGKAGGIIGKYTMTLSDEGIIQTSTTEEKKASWPAILSLQEDEERFYLYNSAMSAYIIPKRALKNSNETREWIQGRLNNR</sequence>
<dbReference type="RefSeq" id="WP_301854573.1">
    <property type="nucleotide sequence ID" value="NZ_JAUJWU010000001.1"/>
</dbReference>
<evidence type="ECO:0000256" key="1">
    <source>
        <dbReference type="SAM" id="Phobius"/>
    </source>
</evidence>
<dbReference type="InterPro" id="IPR025588">
    <property type="entry name" value="YcxB-like_C"/>
</dbReference>
<name>A0ABT8N804_9BACL</name>
<evidence type="ECO:0000313" key="4">
    <source>
        <dbReference type="Proteomes" id="UP001172142"/>
    </source>
</evidence>
<evidence type="ECO:0000313" key="3">
    <source>
        <dbReference type="EMBL" id="MDN7243996.1"/>
    </source>
</evidence>
<feature type="transmembrane region" description="Helical" evidence="1">
    <location>
        <begin position="58"/>
        <end position="79"/>
    </location>
</feature>
<keyword evidence="1" id="KW-0812">Transmembrane</keyword>
<feature type="transmembrane region" description="Helical" evidence="1">
    <location>
        <begin position="35"/>
        <end position="52"/>
    </location>
</feature>